<evidence type="ECO:0000259" key="2">
    <source>
        <dbReference type="Pfam" id="PF09722"/>
    </source>
</evidence>
<reference evidence="4" key="1">
    <citation type="submission" date="2009-07" db="EMBL/GenBank/DDBJ databases">
        <title>Complete sequence of Geobacter sp. M21.</title>
        <authorList>
            <consortium name="US DOE Joint Genome Institute"/>
            <person name="Lucas S."/>
            <person name="Copeland A."/>
            <person name="Lapidus A."/>
            <person name="Glavina del Rio T."/>
            <person name="Dalin E."/>
            <person name="Tice H."/>
            <person name="Bruce D."/>
            <person name="Goodwin L."/>
            <person name="Pitluck S."/>
            <person name="Saunders E."/>
            <person name="Brettin T."/>
            <person name="Detter J.C."/>
            <person name="Han C."/>
            <person name="Larimer F."/>
            <person name="Land M."/>
            <person name="Hauser L."/>
            <person name="Kyrpides N."/>
            <person name="Ovchinnikova G."/>
            <person name="Lovley D."/>
        </authorList>
    </citation>
    <scope>NUCLEOTIDE SEQUENCE [LARGE SCALE GENOMIC DNA]</scope>
    <source>
        <strain evidence="4">M21</strain>
    </source>
</reference>
<accession>C6E1G3</accession>
<evidence type="ECO:0000313" key="4">
    <source>
        <dbReference type="EMBL" id="ACT18811.1"/>
    </source>
</evidence>
<dbReference type="Pfam" id="PF09722">
    <property type="entry name" value="Xre_MbcA_ParS_C"/>
    <property type="match status" value="1"/>
</dbReference>
<dbReference type="HOGENOM" id="CLU_157727_0_0_7"/>
<name>C6E1G3_GEOSM</name>
<evidence type="ECO:0000256" key="1">
    <source>
        <dbReference type="SAM" id="MobiDB-lite"/>
    </source>
</evidence>
<feature type="domain" description="Antitoxin Xre/MbcA/ParS-like toxin-binding" evidence="2">
    <location>
        <begin position="86"/>
        <end position="133"/>
    </location>
</feature>
<dbReference type="GO" id="GO:0003677">
    <property type="term" value="F:DNA binding"/>
    <property type="evidence" value="ECO:0007669"/>
    <property type="project" value="InterPro"/>
</dbReference>
<dbReference type="KEGG" id="gem:GM21_2777"/>
<dbReference type="InterPro" id="IPR046847">
    <property type="entry name" value="Xre-like_HTH"/>
</dbReference>
<dbReference type="OrthoDB" id="565125at2"/>
<dbReference type="InterPro" id="IPR024467">
    <property type="entry name" value="Xre/MbcA/ParS-like_toxin-bd"/>
</dbReference>
<proteinExistence type="predicted"/>
<protein>
    <submittedName>
        <fullName evidence="4">Uncharacterized protein</fullName>
    </submittedName>
</protein>
<dbReference type="EMBL" id="CP001661">
    <property type="protein sequence ID" value="ACT18811.1"/>
    <property type="molecule type" value="Genomic_DNA"/>
</dbReference>
<dbReference type="eggNOG" id="COG5642">
    <property type="taxonomic scope" value="Bacteria"/>
</dbReference>
<feature type="domain" description="Antitoxin Xre-like helix-turn-helix" evidence="3">
    <location>
        <begin position="21"/>
        <end position="80"/>
    </location>
</feature>
<dbReference type="Pfam" id="PF20432">
    <property type="entry name" value="Xre-like-HTH"/>
    <property type="match status" value="1"/>
</dbReference>
<dbReference type="STRING" id="443144.GM21_2777"/>
<gene>
    <name evidence="4" type="ordered locus">GM21_2777</name>
</gene>
<feature type="region of interest" description="Disordered" evidence="1">
    <location>
        <begin position="1"/>
        <end position="20"/>
    </location>
</feature>
<organism evidence="4">
    <name type="scientific">Geobacter sp. (strain M21)</name>
    <dbReference type="NCBI Taxonomy" id="443144"/>
    <lineage>
        <taxon>Bacteria</taxon>
        <taxon>Pseudomonadati</taxon>
        <taxon>Thermodesulfobacteriota</taxon>
        <taxon>Desulfuromonadia</taxon>
        <taxon>Geobacterales</taxon>
        <taxon>Geobacteraceae</taxon>
        <taxon>Geobacter</taxon>
    </lineage>
</organism>
<evidence type="ECO:0000259" key="3">
    <source>
        <dbReference type="Pfam" id="PF20432"/>
    </source>
</evidence>
<feature type="compositionally biased region" description="Polar residues" evidence="1">
    <location>
        <begin position="10"/>
        <end position="20"/>
    </location>
</feature>
<dbReference type="AlphaFoldDB" id="C6E1G3"/>
<sequence length="136" mass="14675">MPRAARPTHSAPTTSGQEALSKSQVLTKALINTATCLEIPKNKLANILGVSGATVTRLYTDAYRLSPDKKEWDFAVLLVRLFRSLDSIVGGSMDDARKWLTSENAALGGKKPADLIDTTEGIVRVVTYLDACRAVV</sequence>